<keyword evidence="3" id="KW-0812">Transmembrane</keyword>
<comment type="caution">
    <text evidence="5">The sequence shown here is derived from an EMBL/GenBank/DDBJ whole genome shotgun (WGS) entry which is preliminary data.</text>
</comment>
<reference evidence="5 6" key="1">
    <citation type="journal article" date="2015" name="Plant Cell">
        <title>Oil accumulation by the oleaginous diatom Fistulifera solaris as revealed by the genome and transcriptome.</title>
        <authorList>
            <person name="Tanaka T."/>
            <person name="Maeda Y."/>
            <person name="Veluchamy A."/>
            <person name="Tanaka M."/>
            <person name="Abida H."/>
            <person name="Marechal E."/>
            <person name="Bowler C."/>
            <person name="Muto M."/>
            <person name="Sunaga Y."/>
            <person name="Tanaka M."/>
            <person name="Yoshino T."/>
            <person name="Taniguchi T."/>
            <person name="Fukuda Y."/>
            <person name="Nemoto M."/>
            <person name="Matsumoto M."/>
            <person name="Wong P.S."/>
            <person name="Aburatani S."/>
            <person name="Fujibuchi W."/>
        </authorList>
    </citation>
    <scope>NUCLEOTIDE SEQUENCE [LARGE SCALE GENOMIC DNA]</scope>
    <source>
        <strain evidence="5 6">JPCC DA0580</strain>
    </source>
</reference>
<dbReference type="InterPro" id="IPR013216">
    <property type="entry name" value="Methyltransf_11"/>
</dbReference>
<keyword evidence="2" id="KW-0378">Hydrolase</keyword>
<comment type="catalytic activity">
    <reaction evidence="2">
        <text>Endonucleolytic cleavage to 5'-phosphomonoester.</text>
        <dbReference type="EC" id="3.1.26.4"/>
    </reaction>
</comment>
<dbReference type="PROSITE" id="PS51975">
    <property type="entry name" value="RNASE_H_2"/>
    <property type="match status" value="1"/>
</dbReference>
<dbReference type="AlphaFoldDB" id="A0A1Z5JF05"/>
<dbReference type="Gene3D" id="3.30.420.10">
    <property type="entry name" value="Ribonuclease H-like superfamily/Ribonuclease H"/>
    <property type="match status" value="1"/>
</dbReference>
<comment type="caution">
    <text evidence="1">Lacks conserved residue(s) required for the propagation of feature annotation.</text>
</comment>
<dbReference type="InterPro" id="IPR012337">
    <property type="entry name" value="RNaseH-like_sf"/>
</dbReference>
<dbReference type="SUPFAM" id="SSF53335">
    <property type="entry name" value="S-adenosyl-L-methionine-dependent methyltransferases"/>
    <property type="match status" value="1"/>
</dbReference>
<protein>
    <recommendedName>
        <fullName evidence="2">Ribonuclease</fullName>
        <ecNumber evidence="2">3.1.26.4</ecNumber>
    </recommendedName>
</protein>
<dbReference type="PANTHER" id="PTHR43036:SF2">
    <property type="entry name" value="OS04G0481300 PROTEIN"/>
    <property type="match status" value="1"/>
</dbReference>
<keyword evidence="6" id="KW-1185">Reference proteome</keyword>
<name>A0A1Z5JF05_FISSO</name>
<comment type="function">
    <text evidence="2">Endonuclease that specifically degrades the RNA of RNA-DNA hybrids.</text>
</comment>
<keyword evidence="3" id="KW-0472">Membrane</keyword>
<dbReference type="OrthoDB" id="2013972at2759"/>
<dbReference type="InParanoid" id="A0A1Z5JF05"/>
<sequence>MRASHDRKAAVTAYSLVKNKDTSLRLRYVANTFPRQLLIFFFLYAITSTILQVATALANHSSRQNRQKLRPLSQRRLKDLLQIEQDLWKTYSYIIGSDDSGGGCIAGPIVTASVCLLQPVTLPGVADSKLVNSELRQQVYQHVCDNPQTYAWTYAIRDNQQIDVLGVHAACMSAFTESIQTLATHEAFQEKSLYSIVDGKRSPAQLVIPSRPWTQGDQCVYTVALASILARVVRDQLVQQAAATFPDYAFAEHGGYPTSHHLNILNQLGPCAWHRTTTKPVQARLGLSRQQFLNGALFVSLSLSLPQRSEATYMDKKTGISFPEKGEIAAAIPQDWINVENPFSSSSDFQRLDSKPDEQFYQIPRFVEHIDEAAVQRLTSYVSSVAKGNILDLCSSWTSHLDPTITKAVRVVGLGMNAQELKANPSLSDYTVQDLNQKPTLPYADATFDTVLCQLSIDYLTQPLQVCQEIGRVIKSGGTVHILFSNRLFLQKAVAIWTGADDVDHAYTVACYLHFSQGGFKSIQAIDLSARDRNEKITGDPLYVVTARKG</sequence>
<dbReference type="InterPro" id="IPR036397">
    <property type="entry name" value="RNaseH_sf"/>
</dbReference>
<accession>A0A1Z5JF05</accession>
<keyword evidence="2" id="KW-0255">Endonuclease</keyword>
<evidence type="ECO:0000313" key="6">
    <source>
        <dbReference type="Proteomes" id="UP000198406"/>
    </source>
</evidence>
<evidence type="ECO:0000313" key="5">
    <source>
        <dbReference type="EMBL" id="GAX12585.1"/>
    </source>
</evidence>
<dbReference type="Pfam" id="PF01351">
    <property type="entry name" value="RNase_HII"/>
    <property type="match status" value="1"/>
</dbReference>
<evidence type="ECO:0000256" key="2">
    <source>
        <dbReference type="RuleBase" id="RU003515"/>
    </source>
</evidence>
<organism evidence="5 6">
    <name type="scientific">Fistulifera solaris</name>
    <name type="common">Oleaginous diatom</name>
    <dbReference type="NCBI Taxonomy" id="1519565"/>
    <lineage>
        <taxon>Eukaryota</taxon>
        <taxon>Sar</taxon>
        <taxon>Stramenopiles</taxon>
        <taxon>Ochrophyta</taxon>
        <taxon>Bacillariophyta</taxon>
        <taxon>Bacillariophyceae</taxon>
        <taxon>Bacillariophycidae</taxon>
        <taxon>Naviculales</taxon>
        <taxon>Naviculaceae</taxon>
        <taxon>Fistulifera</taxon>
    </lineage>
</organism>
<evidence type="ECO:0000256" key="3">
    <source>
        <dbReference type="SAM" id="Phobius"/>
    </source>
</evidence>
<proteinExistence type="inferred from homology"/>
<keyword evidence="3" id="KW-1133">Transmembrane helix</keyword>
<gene>
    <name evidence="5" type="ORF">FisN_13Lh040</name>
</gene>
<evidence type="ECO:0000259" key="4">
    <source>
        <dbReference type="PROSITE" id="PS51975"/>
    </source>
</evidence>
<dbReference type="SUPFAM" id="SSF53098">
    <property type="entry name" value="Ribonuclease H-like"/>
    <property type="match status" value="1"/>
</dbReference>
<dbReference type="Gene3D" id="3.40.50.150">
    <property type="entry name" value="Vaccinia Virus protein VP39"/>
    <property type="match status" value="1"/>
</dbReference>
<dbReference type="GO" id="GO:0003723">
    <property type="term" value="F:RNA binding"/>
    <property type="evidence" value="ECO:0007669"/>
    <property type="project" value="UniProtKB-UniRule"/>
</dbReference>
<keyword evidence="2" id="KW-0540">Nuclease</keyword>
<dbReference type="EMBL" id="BDSP01000053">
    <property type="protein sequence ID" value="GAX12585.1"/>
    <property type="molecule type" value="Genomic_DNA"/>
</dbReference>
<dbReference type="InterPro" id="IPR024567">
    <property type="entry name" value="RNase_HII/HIII_dom"/>
</dbReference>
<dbReference type="PANTHER" id="PTHR43036">
    <property type="entry name" value="OSJNBB0011N17.9 PROTEIN"/>
    <property type="match status" value="1"/>
</dbReference>
<dbReference type="EC" id="3.1.26.4" evidence="2"/>
<dbReference type="InterPro" id="IPR022898">
    <property type="entry name" value="RNase_HII"/>
</dbReference>
<feature type="domain" description="RNase H type-2" evidence="4">
    <location>
        <begin position="92"/>
        <end position="290"/>
    </location>
</feature>
<evidence type="ECO:0000256" key="1">
    <source>
        <dbReference type="PROSITE-ProRule" id="PRU01319"/>
    </source>
</evidence>
<dbReference type="GO" id="GO:0004523">
    <property type="term" value="F:RNA-DNA hybrid ribonuclease activity"/>
    <property type="evidence" value="ECO:0007669"/>
    <property type="project" value="UniProtKB-EC"/>
</dbReference>
<comment type="similarity">
    <text evidence="2">Belongs to the RNase HII family.</text>
</comment>
<dbReference type="Pfam" id="PF08241">
    <property type="entry name" value="Methyltransf_11"/>
    <property type="match status" value="1"/>
</dbReference>
<dbReference type="InterPro" id="IPR029063">
    <property type="entry name" value="SAM-dependent_MTases_sf"/>
</dbReference>
<dbReference type="GO" id="GO:0008757">
    <property type="term" value="F:S-adenosylmethionine-dependent methyltransferase activity"/>
    <property type="evidence" value="ECO:0007669"/>
    <property type="project" value="InterPro"/>
</dbReference>
<dbReference type="CDD" id="cd07182">
    <property type="entry name" value="RNase_HII_bacteria_HII_like"/>
    <property type="match status" value="1"/>
</dbReference>
<dbReference type="Proteomes" id="UP000198406">
    <property type="component" value="Unassembled WGS sequence"/>
</dbReference>
<feature type="transmembrane region" description="Helical" evidence="3">
    <location>
        <begin position="37"/>
        <end position="58"/>
    </location>
</feature>